<evidence type="ECO:0000313" key="2">
    <source>
        <dbReference type="EMBL" id="GMR59038.1"/>
    </source>
</evidence>
<name>A0AAN5IAQ1_9BILA</name>
<accession>A0AAN5IAQ1</accession>
<feature type="non-terminal residue" evidence="2">
    <location>
        <position position="1"/>
    </location>
</feature>
<proteinExistence type="predicted"/>
<protein>
    <submittedName>
        <fullName evidence="2">Uncharacterized protein</fullName>
    </submittedName>
</protein>
<dbReference type="Proteomes" id="UP001328107">
    <property type="component" value="Unassembled WGS sequence"/>
</dbReference>
<reference evidence="3" key="1">
    <citation type="submission" date="2022-10" db="EMBL/GenBank/DDBJ databases">
        <title>Genome assembly of Pristionchus species.</title>
        <authorList>
            <person name="Yoshida K."/>
            <person name="Sommer R.J."/>
        </authorList>
    </citation>
    <scope>NUCLEOTIDE SEQUENCE [LARGE SCALE GENOMIC DNA]</scope>
    <source>
        <strain evidence="3">RS5460</strain>
    </source>
</reference>
<evidence type="ECO:0000313" key="3">
    <source>
        <dbReference type="Proteomes" id="UP001328107"/>
    </source>
</evidence>
<dbReference type="AlphaFoldDB" id="A0AAN5IAQ1"/>
<keyword evidence="3" id="KW-1185">Reference proteome</keyword>
<feature type="signal peptide" evidence="1">
    <location>
        <begin position="1"/>
        <end position="23"/>
    </location>
</feature>
<sequence>DLEMKCFLFVFFVLLVSLLSISTQDTVYSLEDIVLGPRLRRNALFFSKLHRKSRWAPEENELMGVKRYVIAPIIGHSLFLFYSPAEYKCCLPRTPPFHFALFS</sequence>
<comment type="caution">
    <text evidence="2">The sequence shown here is derived from an EMBL/GenBank/DDBJ whole genome shotgun (WGS) entry which is preliminary data.</text>
</comment>
<feature type="chain" id="PRO_5042847351" evidence="1">
    <location>
        <begin position="24"/>
        <end position="103"/>
    </location>
</feature>
<evidence type="ECO:0000256" key="1">
    <source>
        <dbReference type="SAM" id="SignalP"/>
    </source>
</evidence>
<keyword evidence="1" id="KW-0732">Signal</keyword>
<dbReference type="EMBL" id="BTRK01000006">
    <property type="protein sequence ID" value="GMR59038.1"/>
    <property type="molecule type" value="Genomic_DNA"/>
</dbReference>
<organism evidence="2 3">
    <name type="scientific">Pristionchus mayeri</name>
    <dbReference type="NCBI Taxonomy" id="1317129"/>
    <lineage>
        <taxon>Eukaryota</taxon>
        <taxon>Metazoa</taxon>
        <taxon>Ecdysozoa</taxon>
        <taxon>Nematoda</taxon>
        <taxon>Chromadorea</taxon>
        <taxon>Rhabditida</taxon>
        <taxon>Rhabditina</taxon>
        <taxon>Diplogasteromorpha</taxon>
        <taxon>Diplogasteroidea</taxon>
        <taxon>Neodiplogasteridae</taxon>
        <taxon>Pristionchus</taxon>
    </lineage>
</organism>
<gene>
    <name evidence="2" type="ORF">PMAYCL1PPCAC_29233</name>
</gene>